<dbReference type="EMBL" id="CAJNRD030001123">
    <property type="protein sequence ID" value="CAG5104112.1"/>
    <property type="molecule type" value="Genomic_DNA"/>
</dbReference>
<comment type="caution">
    <text evidence="2">The sequence shown here is derived from an EMBL/GenBank/DDBJ whole genome shotgun (WGS) entry which is preliminary data.</text>
</comment>
<dbReference type="Proteomes" id="UP000786811">
    <property type="component" value="Unassembled WGS sequence"/>
</dbReference>
<protein>
    <submittedName>
        <fullName evidence="2">Venom protein 6</fullName>
    </submittedName>
</protein>
<proteinExistence type="predicted"/>
<gene>
    <name evidence="2" type="ORF">HICCMSTLAB_LOCUS11839</name>
</gene>
<evidence type="ECO:0000313" key="3">
    <source>
        <dbReference type="Proteomes" id="UP000786811"/>
    </source>
</evidence>
<keyword evidence="1" id="KW-0732">Signal</keyword>
<accession>A0A8J2HNR6</accession>
<sequence length="76" mass="8541">MSKIFLFLFIFGAVTIDLINACVEHRGACNYWTATYCCDDKDDNFLICCTNTWGAGTCEIHYTSGNLFRTCATAYT</sequence>
<feature type="signal peptide" evidence="1">
    <location>
        <begin position="1"/>
        <end position="21"/>
    </location>
</feature>
<reference evidence="2" key="1">
    <citation type="submission" date="2021-04" db="EMBL/GenBank/DDBJ databases">
        <authorList>
            <person name="Chebbi M.A.C M."/>
        </authorList>
    </citation>
    <scope>NUCLEOTIDE SEQUENCE</scope>
</reference>
<evidence type="ECO:0000313" key="2">
    <source>
        <dbReference type="EMBL" id="CAG5104112.1"/>
    </source>
</evidence>
<evidence type="ECO:0000256" key="1">
    <source>
        <dbReference type="SAM" id="SignalP"/>
    </source>
</evidence>
<organism evidence="2 3">
    <name type="scientific">Cotesia congregata</name>
    <name type="common">Parasitoid wasp</name>
    <name type="synonym">Apanteles congregatus</name>
    <dbReference type="NCBI Taxonomy" id="51543"/>
    <lineage>
        <taxon>Eukaryota</taxon>
        <taxon>Metazoa</taxon>
        <taxon>Ecdysozoa</taxon>
        <taxon>Arthropoda</taxon>
        <taxon>Hexapoda</taxon>
        <taxon>Insecta</taxon>
        <taxon>Pterygota</taxon>
        <taxon>Neoptera</taxon>
        <taxon>Endopterygota</taxon>
        <taxon>Hymenoptera</taxon>
        <taxon>Apocrita</taxon>
        <taxon>Ichneumonoidea</taxon>
        <taxon>Braconidae</taxon>
        <taxon>Microgastrinae</taxon>
        <taxon>Cotesia</taxon>
    </lineage>
</organism>
<keyword evidence="3" id="KW-1185">Reference proteome</keyword>
<name>A0A8J2HNR6_COTCN</name>
<feature type="chain" id="PRO_5035219936" evidence="1">
    <location>
        <begin position="22"/>
        <end position="76"/>
    </location>
</feature>
<dbReference type="AlphaFoldDB" id="A0A8J2HNR6"/>